<dbReference type="InterPro" id="IPR008920">
    <property type="entry name" value="TF_FadR/GntR_C"/>
</dbReference>
<organism evidence="5 6">
    <name type="scientific">Nocardia jinanensis</name>
    <dbReference type="NCBI Taxonomy" id="382504"/>
    <lineage>
        <taxon>Bacteria</taxon>
        <taxon>Bacillati</taxon>
        <taxon>Actinomycetota</taxon>
        <taxon>Actinomycetes</taxon>
        <taxon>Mycobacteriales</taxon>
        <taxon>Nocardiaceae</taxon>
        <taxon>Nocardia</taxon>
    </lineage>
</organism>
<evidence type="ECO:0000256" key="1">
    <source>
        <dbReference type="ARBA" id="ARBA00023015"/>
    </source>
</evidence>
<keyword evidence="1" id="KW-0805">Transcription regulation</keyword>
<evidence type="ECO:0000313" key="6">
    <source>
        <dbReference type="Proteomes" id="UP000638263"/>
    </source>
</evidence>
<comment type="caution">
    <text evidence="5">The sequence shown here is derived from an EMBL/GenBank/DDBJ whole genome shotgun (WGS) entry which is preliminary data.</text>
</comment>
<evidence type="ECO:0000256" key="2">
    <source>
        <dbReference type="ARBA" id="ARBA00023125"/>
    </source>
</evidence>
<dbReference type="PROSITE" id="PS50949">
    <property type="entry name" value="HTH_GNTR"/>
    <property type="match status" value="1"/>
</dbReference>
<evidence type="ECO:0000259" key="4">
    <source>
        <dbReference type="PROSITE" id="PS50949"/>
    </source>
</evidence>
<dbReference type="GO" id="GO:0003677">
    <property type="term" value="F:DNA binding"/>
    <property type="evidence" value="ECO:0007669"/>
    <property type="project" value="UniProtKB-KW"/>
</dbReference>
<feature type="domain" description="HTH gntR-type" evidence="4">
    <location>
        <begin position="7"/>
        <end position="75"/>
    </location>
</feature>
<dbReference type="CDD" id="cd07377">
    <property type="entry name" value="WHTH_GntR"/>
    <property type="match status" value="1"/>
</dbReference>
<dbReference type="SUPFAM" id="SSF46785">
    <property type="entry name" value="Winged helix' DNA-binding domain"/>
    <property type="match status" value="1"/>
</dbReference>
<evidence type="ECO:0000256" key="3">
    <source>
        <dbReference type="ARBA" id="ARBA00023163"/>
    </source>
</evidence>
<dbReference type="EMBL" id="BMMH01000047">
    <property type="protein sequence ID" value="GGL47035.1"/>
    <property type="molecule type" value="Genomic_DNA"/>
</dbReference>
<reference evidence="5" key="2">
    <citation type="submission" date="2020-09" db="EMBL/GenBank/DDBJ databases">
        <authorList>
            <person name="Sun Q."/>
            <person name="Zhou Y."/>
        </authorList>
    </citation>
    <scope>NUCLEOTIDE SEQUENCE</scope>
    <source>
        <strain evidence="5">CGMCC 4.3508</strain>
    </source>
</reference>
<dbReference type="SMART" id="SM00345">
    <property type="entry name" value="HTH_GNTR"/>
    <property type="match status" value="1"/>
</dbReference>
<proteinExistence type="predicted"/>
<keyword evidence="3" id="KW-0804">Transcription</keyword>
<dbReference type="PANTHER" id="PTHR43537">
    <property type="entry name" value="TRANSCRIPTIONAL REGULATOR, GNTR FAMILY"/>
    <property type="match status" value="1"/>
</dbReference>
<protein>
    <recommendedName>
        <fullName evidence="4">HTH gntR-type domain-containing protein</fullName>
    </recommendedName>
</protein>
<keyword evidence="2" id="KW-0238">DNA-binding</keyword>
<evidence type="ECO:0000313" key="5">
    <source>
        <dbReference type="EMBL" id="GGL47035.1"/>
    </source>
</evidence>
<keyword evidence="6" id="KW-1185">Reference proteome</keyword>
<dbReference type="RefSeq" id="WP_062997296.1">
    <property type="nucleotide sequence ID" value="NZ_BMMH01000047.1"/>
</dbReference>
<dbReference type="GO" id="GO:0003700">
    <property type="term" value="F:DNA-binding transcription factor activity"/>
    <property type="evidence" value="ECO:0007669"/>
    <property type="project" value="InterPro"/>
</dbReference>
<dbReference type="InterPro" id="IPR036388">
    <property type="entry name" value="WH-like_DNA-bd_sf"/>
</dbReference>
<name>A0A917RZL3_9NOCA</name>
<gene>
    <name evidence="5" type="ORF">GCM10011588_72420</name>
</gene>
<reference evidence="5" key="1">
    <citation type="journal article" date="2014" name="Int. J. Syst. Evol. Microbiol.">
        <title>Complete genome sequence of Corynebacterium casei LMG S-19264T (=DSM 44701T), isolated from a smear-ripened cheese.</title>
        <authorList>
            <consortium name="US DOE Joint Genome Institute (JGI-PGF)"/>
            <person name="Walter F."/>
            <person name="Albersmeier A."/>
            <person name="Kalinowski J."/>
            <person name="Ruckert C."/>
        </authorList>
    </citation>
    <scope>NUCLEOTIDE SEQUENCE</scope>
    <source>
        <strain evidence="5">CGMCC 4.3508</strain>
    </source>
</reference>
<dbReference type="AlphaFoldDB" id="A0A917RZL3"/>
<accession>A0A917RZL3</accession>
<dbReference type="Gene3D" id="1.10.10.10">
    <property type="entry name" value="Winged helix-like DNA-binding domain superfamily/Winged helix DNA-binding domain"/>
    <property type="match status" value="1"/>
</dbReference>
<sequence length="257" mass="27201">MTEGPATNAAERIAATLRYEVIGNFTDGEHLGSADEFAERFGVSVPTVRQALRILEAEGLVRVRRGNSGGYFASTPSVRVITQSAASLLQRDGVQLAELLACSQIIAPEVAALAAANPDVGARVAFADYVEQAWAGHTDTDIRVAREVVIEMGRRLADICGNAPLALFAMVLANLVVDLQSQYVPSLPAKTLDEVTRRTREGQLVIARAVGKGDLVGARLGQHLMITALYLDASLDPRAALGDAAVIGVDRESHSSG</sequence>
<dbReference type="Gene3D" id="1.20.120.530">
    <property type="entry name" value="GntR ligand-binding domain-like"/>
    <property type="match status" value="1"/>
</dbReference>
<dbReference type="Proteomes" id="UP000638263">
    <property type="component" value="Unassembled WGS sequence"/>
</dbReference>
<dbReference type="InterPro" id="IPR036390">
    <property type="entry name" value="WH_DNA-bd_sf"/>
</dbReference>
<dbReference type="InterPro" id="IPR000524">
    <property type="entry name" value="Tscrpt_reg_HTH_GntR"/>
</dbReference>
<dbReference type="Pfam" id="PF00392">
    <property type="entry name" value="GntR"/>
    <property type="match status" value="1"/>
</dbReference>
<dbReference type="PANTHER" id="PTHR43537:SF24">
    <property type="entry name" value="GLUCONATE OPERON TRANSCRIPTIONAL REPRESSOR"/>
    <property type="match status" value="1"/>
</dbReference>